<evidence type="ECO:0000256" key="1">
    <source>
        <dbReference type="SAM" id="MobiDB-lite"/>
    </source>
</evidence>
<accession>A0A1M6Q4J2</accession>
<proteinExistence type="predicted"/>
<dbReference type="SMART" id="SM01040">
    <property type="entry name" value="Bro-N"/>
    <property type="match status" value="1"/>
</dbReference>
<feature type="compositionally biased region" description="Basic and acidic residues" evidence="1">
    <location>
        <begin position="225"/>
        <end position="236"/>
    </location>
</feature>
<dbReference type="STRING" id="1121421.SAMN02745123_00900"/>
<feature type="domain" description="Bro-N" evidence="2">
    <location>
        <begin position="14"/>
        <end position="113"/>
    </location>
</feature>
<feature type="region of interest" description="Disordered" evidence="1">
    <location>
        <begin position="225"/>
        <end position="246"/>
    </location>
</feature>
<sequence>MDKENSIKLFEDKKVRVLWEEEHERWYFSIVDVIAVLTDSGNPQTYWRVMKKRLLEEGNETVTNCNALKMKAADGKMRMTDVADTEQLLRLIQSIPSKKAEPFKLWLARVGSERIDETADPELTIERALETYLKKGYSRNWINQRLKTIEVRKELTDEWERRGVTDKRDFATLTDEITRAWAGKTTRQYKEFKGLKKENLRDNMTNVELVLNMLAEVTTTDISRQNEPETMTEHKSVARRGGSVAKAARVQYEKQTGKKAVTPLNAKDIKGLVNGNLNDEDED</sequence>
<gene>
    <name evidence="3" type="ORF">SAMN02745123_00900</name>
</gene>
<evidence type="ECO:0000259" key="2">
    <source>
        <dbReference type="SMART" id="SM01040"/>
    </source>
</evidence>
<dbReference type="Proteomes" id="UP000183997">
    <property type="component" value="Unassembled WGS sequence"/>
</dbReference>
<reference evidence="4" key="1">
    <citation type="submission" date="2016-11" db="EMBL/GenBank/DDBJ databases">
        <authorList>
            <person name="Varghese N."/>
            <person name="Submissions S."/>
        </authorList>
    </citation>
    <scope>NUCLEOTIDE SEQUENCE [LARGE SCALE GENOMIC DNA]</scope>
    <source>
        <strain evidence="4">DSM 10349</strain>
    </source>
</reference>
<dbReference type="RefSeq" id="WP_072911241.1">
    <property type="nucleotide sequence ID" value="NZ_FRAR01000007.1"/>
</dbReference>
<keyword evidence="4" id="KW-1185">Reference proteome</keyword>
<dbReference type="InterPro" id="IPR003497">
    <property type="entry name" value="BRO_N_domain"/>
</dbReference>
<name>A0A1M6Q4J2_9FIRM</name>
<evidence type="ECO:0000313" key="4">
    <source>
        <dbReference type="Proteomes" id="UP000183997"/>
    </source>
</evidence>
<dbReference type="Pfam" id="PF02498">
    <property type="entry name" value="Bro-N"/>
    <property type="match status" value="1"/>
</dbReference>
<evidence type="ECO:0000313" key="3">
    <source>
        <dbReference type="EMBL" id="SHK15155.1"/>
    </source>
</evidence>
<dbReference type="EMBL" id="FRAR01000007">
    <property type="protein sequence ID" value="SHK15155.1"/>
    <property type="molecule type" value="Genomic_DNA"/>
</dbReference>
<organism evidence="3 4">
    <name type="scientific">Desulforamulus aeronauticus DSM 10349</name>
    <dbReference type="NCBI Taxonomy" id="1121421"/>
    <lineage>
        <taxon>Bacteria</taxon>
        <taxon>Bacillati</taxon>
        <taxon>Bacillota</taxon>
        <taxon>Clostridia</taxon>
        <taxon>Eubacteriales</taxon>
        <taxon>Peptococcaceae</taxon>
        <taxon>Desulforamulus</taxon>
    </lineage>
</organism>
<protein>
    <submittedName>
        <fullName evidence="3">BRO family, N-terminal domain</fullName>
    </submittedName>
</protein>
<dbReference type="AlphaFoldDB" id="A0A1M6Q4J2"/>
<dbReference type="OrthoDB" id="9814400at2"/>